<dbReference type="EMBL" id="CP044399">
    <property type="protein sequence ID" value="QFI38666.1"/>
    <property type="molecule type" value="Genomic_DNA"/>
</dbReference>
<feature type="transmembrane region" description="Helical" evidence="1">
    <location>
        <begin position="7"/>
        <end position="29"/>
    </location>
</feature>
<accession>A0A5J6WKG9</accession>
<keyword evidence="1" id="KW-1133">Transmembrane helix</keyword>
<keyword evidence="1" id="KW-0472">Membrane</keyword>
<dbReference type="RefSeq" id="WP_019439496.1">
    <property type="nucleotide sequence ID" value="NZ_ALOE01000002.1"/>
</dbReference>
<evidence type="ECO:0008006" key="4">
    <source>
        <dbReference type="Google" id="ProtNLM"/>
    </source>
</evidence>
<dbReference type="KEGG" id="mmaa:FR932_12800"/>
<keyword evidence="1" id="KW-0812">Transmembrane</keyword>
<keyword evidence="3" id="KW-1185">Reference proteome</keyword>
<evidence type="ECO:0000313" key="3">
    <source>
        <dbReference type="Proteomes" id="UP000327424"/>
    </source>
</evidence>
<proteinExistence type="predicted"/>
<feature type="transmembrane region" description="Helical" evidence="1">
    <location>
        <begin position="108"/>
        <end position="129"/>
    </location>
</feature>
<dbReference type="OrthoDB" id="9791120at2"/>
<feature type="transmembrane region" description="Helical" evidence="1">
    <location>
        <begin position="60"/>
        <end position="87"/>
    </location>
</feature>
<gene>
    <name evidence="2" type="ORF">FR932_12800</name>
</gene>
<protein>
    <recommendedName>
        <fullName evidence="4">DUF2975 domain-containing protein</fullName>
    </recommendedName>
</protein>
<evidence type="ECO:0000256" key="1">
    <source>
        <dbReference type="SAM" id="Phobius"/>
    </source>
</evidence>
<evidence type="ECO:0000313" key="2">
    <source>
        <dbReference type="EMBL" id="QFI38666.1"/>
    </source>
</evidence>
<dbReference type="Proteomes" id="UP000327424">
    <property type="component" value="Chromosome"/>
</dbReference>
<organism evidence="2 3">
    <name type="scientific">Moritella marina ATCC 15381</name>
    <dbReference type="NCBI Taxonomy" id="1202962"/>
    <lineage>
        <taxon>Bacteria</taxon>
        <taxon>Pseudomonadati</taxon>
        <taxon>Pseudomonadota</taxon>
        <taxon>Gammaproteobacteria</taxon>
        <taxon>Alteromonadales</taxon>
        <taxon>Moritellaceae</taxon>
        <taxon>Moritella</taxon>
    </lineage>
</organism>
<sequence>MLTKKRIYTIASWVIVAWIAKVFLSSIPYKFSGHPDTMHIFSTIGSWMATTLSVDLGNFFAQYGAIVVGTAELATSLLLLSPLVLLLKDKMSGQNSAPLRAKIHVLGGLASSGIMAGAVFFHLFTPLGIEVLHEGKSDGGSLFMAAVSILILGLVLCVINLKLCAINLKQIKAE</sequence>
<name>A0A5J6WKG9_MORMI</name>
<feature type="transmembrane region" description="Helical" evidence="1">
    <location>
        <begin position="141"/>
        <end position="161"/>
    </location>
</feature>
<dbReference type="AlphaFoldDB" id="A0A5J6WKG9"/>
<reference evidence="2 3" key="1">
    <citation type="submission" date="2019-09" db="EMBL/GenBank/DDBJ databases">
        <title>Hybrid Assembly of the complete Genome of the Deep-Sea Bacterium Moritella marina from long Nanopore and Illumina reads.</title>
        <authorList>
            <person name="Magin S."/>
            <person name="Georgoulis A."/>
            <person name="Papadimitriou K."/>
            <person name="Iliakis G."/>
            <person name="Vorgias C.E."/>
        </authorList>
    </citation>
    <scope>NUCLEOTIDE SEQUENCE [LARGE SCALE GENOMIC DNA]</scope>
    <source>
        <strain evidence="2 3">MP-1</strain>
    </source>
</reference>